<dbReference type="InterPro" id="IPR029787">
    <property type="entry name" value="Nucleotide_cyclase"/>
</dbReference>
<evidence type="ECO:0000313" key="3">
    <source>
        <dbReference type="Proteomes" id="UP001151002"/>
    </source>
</evidence>
<dbReference type="NCBIfam" id="TIGR00254">
    <property type="entry name" value="GGDEF"/>
    <property type="match status" value="1"/>
</dbReference>
<dbReference type="Pfam" id="PF00990">
    <property type="entry name" value="GGDEF"/>
    <property type="match status" value="1"/>
</dbReference>
<dbReference type="PANTHER" id="PTHR45138">
    <property type="entry name" value="REGULATORY COMPONENTS OF SENSORY TRANSDUCTION SYSTEM"/>
    <property type="match status" value="1"/>
</dbReference>
<evidence type="ECO:0000259" key="1">
    <source>
        <dbReference type="PROSITE" id="PS50887"/>
    </source>
</evidence>
<dbReference type="Proteomes" id="UP001151002">
    <property type="component" value="Unassembled WGS sequence"/>
</dbReference>
<dbReference type="PROSITE" id="PS50887">
    <property type="entry name" value="GGDEF"/>
    <property type="match status" value="1"/>
</dbReference>
<name>A0ABT4BCD6_9ACTN</name>
<accession>A0ABT4BCD6</accession>
<gene>
    <name evidence="2" type="ORF">OWR29_37100</name>
</gene>
<dbReference type="EMBL" id="JAPNTZ010000016">
    <property type="protein sequence ID" value="MCY1143652.1"/>
    <property type="molecule type" value="Genomic_DNA"/>
</dbReference>
<dbReference type="InterPro" id="IPR050469">
    <property type="entry name" value="Diguanylate_Cyclase"/>
</dbReference>
<dbReference type="SUPFAM" id="SSF48452">
    <property type="entry name" value="TPR-like"/>
    <property type="match status" value="1"/>
</dbReference>
<dbReference type="PANTHER" id="PTHR45138:SF9">
    <property type="entry name" value="DIGUANYLATE CYCLASE DGCM-RELATED"/>
    <property type="match status" value="1"/>
</dbReference>
<dbReference type="CDD" id="cd01949">
    <property type="entry name" value="GGDEF"/>
    <property type="match status" value="1"/>
</dbReference>
<evidence type="ECO:0000313" key="2">
    <source>
        <dbReference type="EMBL" id="MCY1143652.1"/>
    </source>
</evidence>
<reference evidence="2" key="1">
    <citation type="submission" date="2022-11" db="EMBL/GenBank/DDBJ databases">
        <authorList>
            <person name="Somphong A."/>
            <person name="Phongsopitanun W."/>
        </authorList>
    </citation>
    <scope>NUCLEOTIDE SEQUENCE</scope>
    <source>
        <strain evidence="2">Pm04-4</strain>
    </source>
</reference>
<proteinExistence type="predicted"/>
<feature type="domain" description="GGDEF" evidence="1">
    <location>
        <begin position="392"/>
        <end position="517"/>
    </location>
</feature>
<dbReference type="Gene3D" id="3.30.70.270">
    <property type="match status" value="1"/>
</dbReference>
<sequence>MTDVTRHAAHLLERAQGGHAAEVLVEVEELLGEPGGDVACLHFVRSIALNMLGDLCAAREGLDRMAAVAEREQSPGWLGCAIATRASERIKVGEVDGADYDLEEVLRDLVAAENLVMRETEPVAAINGRVAVAASYFDLRLFELVGEHYQAAYEITVLDGQENGNRAMWLSNIAELHLHWALELYSVGQVAAAEGHTAQAEIIASRAAAEADGSAADVWHEYALLLAACAKADRHDPATAAEEIGHHLGVLESQGMSTALLAYSRPFHAVALRRTGRPDEAMVVLEKAIATLPADAGLTITLATRRTHALLLADSGSAGARAGLAYGDTLAAALWQQRQRTLHTVTMMKSLETLRQSHEQASKAADLDSLTAIANRRAYDRALVQASARPDDLVAVLVIDTDKFKKINDTAGHAAGDAALRAIARALSTQIRDDDLIARLGGDEFVALLPGAGTAVAKEVASRMVRAVRDIPDCPATVSIGLVSGRAGTLIDMVERADRAMYRVKRRGGDGIEEGPDEVAVAA</sequence>
<dbReference type="SMART" id="SM00267">
    <property type="entry name" value="GGDEF"/>
    <property type="match status" value="1"/>
</dbReference>
<keyword evidence="3" id="KW-1185">Reference proteome</keyword>
<protein>
    <submittedName>
        <fullName evidence="2">GGDEF domain-containing protein</fullName>
    </submittedName>
</protein>
<dbReference type="SUPFAM" id="SSF55073">
    <property type="entry name" value="Nucleotide cyclase"/>
    <property type="match status" value="1"/>
</dbReference>
<organism evidence="2 3">
    <name type="scientific">Paractinoplanes pyxinae</name>
    <dbReference type="NCBI Taxonomy" id="2997416"/>
    <lineage>
        <taxon>Bacteria</taxon>
        <taxon>Bacillati</taxon>
        <taxon>Actinomycetota</taxon>
        <taxon>Actinomycetes</taxon>
        <taxon>Micromonosporales</taxon>
        <taxon>Micromonosporaceae</taxon>
        <taxon>Paractinoplanes</taxon>
    </lineage>
</organism>
<dbReference type="InterPro" id="IPR011990">
    <property type="entry name" value="TPR-like_helical_dom_sf"/>
</dbReference>
<dbReference type="InterPro" id="IPR000160">
    <property type="entry name" value="GGDEF_dom"/>
</dbReference>
<comment type="caution">
    <text evidence="2">The sequence shown here is derived from an EMBL/GenBank/DDBJ whole genome shotgun (WGS) entry which is preliminary data.</text>
</comment>
<dbReference type="InterPro" id="IPR043128">
    <property type="entry name" value="Rev_trsase/Diguanyl_cyclase"/>
</dbReference>
<dbReference type="RefSeq" id="WP_267568183.1">
    <property type="nucleotide sequence ID" value="NZ_JAPNTZ010000016.1"/>
</dbReference>